<keyword evidence="3" id="KW-0547">Nucleotide-binding</keyword>
<reference evidence="6" key="1">
    <citation type="submission" date="2020-11" db="EMBL/GenBank/DDBJ databases">
        <authorList>
            <person name="Tran Van P."/>
        </authorList>
    </citation>
    <scope>NUCLEOTIDE SEQUENCE</scope>
</reference>
<feature type="domain" description="AMP-binding enzyme C-terminal" evidence="5">
    <location>
        <begin position="36"/>
        <end position="110"/>
    </location>
</feature>
<comment type="similarity">
    <text evidence="1">Belongs to the ATP-dependent AMP-binding enzyme family.</text>
</comment>
<evidence type="ECO:0000256" key="4">
    <source>
        <dbReference type="ARBA" id="ARBA00022840"/>
    </source>
</evidence>
<dbReference type="InterPro" id="IPR045851">
    <property type="entry name" value="AMP-bd_C_sf"/>
</dbReference>
<evidence type="ECO:0000256" key="3">
    <source>
        <dbReference type="ARBA" id="ARBA00022741"/>
    </source>
</evidence>
<proteinExistence type="inferred from homology"/>
<dbReference type="EMBL" id="CAJPIZ010046506">
    <property type="protein sequence ID" value="CAG2122336.1"/>
    <property type="molecule type" value="Genomic_DNA"/>
</dbReference>
<dbReference type="Proteomes" id="UP000759131">
    <property type="component" value="Unassembled WGS sequence"/>
</dbReference>
<dbReference type="OrthoDB" id="288590at2759"/>
<dbReference type="GO" id="GO:0005324">
    <property type="term" value="F:long-chain fatty acid transmembrane transporter activity"/>
    <property type="evidence" value="ECO:0007669"/>
    <property type="project" value="TreeGrafter"/>
</dbReference>
<evidence type="ECO:0000313" key="6">
    <source>
        <dbReference type="EMBL" id="CAD7649200.1"/>
    </source>
</evidence>
<keyword evidence="7" id="KW-1185">Reference proteome</keyword>
<dbReference type="GO" id="GO:0044539">
    <property type="term" value="P:long-chain fatty acid import into cell"/>
    <property type="evidence" value="ECO:0007669"/>
    <property type="project" value="TreeGrafter"/>
</dbReference>
<evidence type="ECO:0000259" key="5">
    <source>
        <dbReference type="Pfam" id="PF13193"/>
    </source>
</evidence>
<keyword evidence="2" id="KW-0436">Ligase</keyword>
<evidence type="ECO:0000256" key="2">
    <source>
        <dbReference type="ARBA" id="ARBA00022598"/>
    </source>
</evidence>
<dbReference type="GO" id="GO:0005524">
    <property type="term" value="F:ATP binding"/>
    <property type="evidence" value="ECO:0007669"/>
    <property type="project" value="UniProtKB-KW"/>
</dbReference>
<dbReference type="GO" id="GO:0005789">
    <property type="term" value="C:endoplasmic reticulum membrane"/>
    <property type="evidence" value="ECO:0007669"/>
    <property type="project" value="TreeGrafter"/>
</dbReference>
<evidence type="ECO:0000256" key="1">
    <source>
        <dbReference type="ARBA" id="ARBA00006432"/>
    </source>
</evidence>
<dbReference type="EMBL" id="OC901081">
    <property type="protein sequence ID" value="CAD7649200.1"/>
    <property type="molecule type" value="Genomic_DNA"/>
</dbReference>
<sequence>MSGDLVEMDKFGYMYFKDRCGDTFRFKGENVSTTDVEAVIQSTLNHKDCTVFGVTVGQSEGKAGMAVINANPNEIDLQELAQQLSRRLPSYAIPLFIKLTADIEVTGTFKLIKYKLQNMGFTP</sequence>
<dbReference type="Pfam" id="PF13193">
    <property type="entry name" value="AMP-binding_C"/>
    <property type="match status" value="1"/>
</dbReference>
<protein>
    <recommendedName>
        <fullName evidence="5">AMP-binding enzyme C-terminal domain-containing protein</fullName>
    </recommendedName>
</protein>
<dbReference type="PANTHER" id="PTHR43107">
    <property type="entry name" value="LONG-CHAIN FATTY ACID TRANSPORT PROTEIN"/>
    <property type="match status" value="1"/>
</dbReference>
<dbReference type="PANTHER" id="PTHR43107:SF15">
    <property type="entry name" value="FATTY ACID TRANSPORT PROTEIN 3, ISOFORM A"/>
    <property type="match status" value="1"/>
</dbReference>
<accession>A0A7R9LWI1</accession>
<dbReference type="InterPro" id="IPR025110">
    <property type="entry name" value="AMP-bd_C"/>
</dbReference>
<dbReference type="SUPFAM" id="SSF56801">
    <property type="entry name" value="Acetyl-CoA synthetase-like"/>
    <property type="match status" value="1"/>
</dbReference>
<dbReference type="GO" id="GO:0005886">
    <property type="term" value="C:plasma membrane"/>
    <property type="evidence" value="ECO:0007669"/>
    <property type="project" value="TreeGrafter"/>
</dbReference>
<dbReference type="AlphaFoldDB" id="A0A7R9LWI1"/>
<evidence type="ECO:0000313" key="7">
    <source>
        <dbReference type="Proteomes" id="UP000759131"/>
    </source>
</evidence>
<dbReference type="Gene3D" id="3.30.300.30">
    <property type="match status" value="1"/>
</dbReference>
<organism evidence="6">
    <name type="scientific">Medioppia subpectinata</name>
    <dbReference type="NCBI Taxonomy" id="1979941"/>
    <lineage>
        <taxon>Eukaryota</taxon>
        <taxon>Metazoa</taxon>
        <taxon>Ecdysozoa</taxon>
        <taxon>Arthropoda</taxon>
        <taxon>Chelicerata</taxon>
        <taxon>Arachnida</taxon>
        <taxon>Acari</taxon>
        <taxon>Acariformes</taxon>
        <taxon>Sarcoptiformes</taxon>
        <taxon>Oribatida</taxon>
        <taxon>Brachypylina</taxon>
        <taxon>Oppioidea</taxon>
        <taxon>Oppiidae</taxon>
        <taxon>Medioppia</taxon>
    </lineage>
</organism>
<name>A0A7R9LWI1_9ACAR</name>
<dbReference type="GO" id="GO:0004467">
    <property type="term" value="F:long-chain fatty acid-CoA ligase activity"/>
    <property type="evidence" value="ECO:0007669"/>
    <property type="project" value="TreeGrafter"/>
</dbReference>
<keyword evidence="4" id="KW-0067">ATP-binding</keyword>
<feature type="non-terminal residue" evidence="6">
    <location>
        <position position="1"/>
    </location>
</feature>
<dbReference type="FunFam" id="3.30.300.30:FF:000020">
    <property type="entry name" value="Long-chain fatty acid transporter"/>
    <property type="match status" value="1"/>
</dbReference>
<gene>
    <name evidence="6" type="ORF">OSB1V03_LOCUS22282</name>
</gene>